<dbReference type="EMBL" id="SWJQ01000196">
    <property type="protein sequence ID" value="TRZ19077.1"/>
    <property type="molecule type" value="Genomic_DNA"/>
</dbReference>
<dbReference type="OrthoDB" id="10003408at2759"/>
<dbReference type="Pfam" id="PF15115">
    <property type="entry name" value="HDNR"/>
    <property type="match status" value="1"/>
</dbReference>
<comment type="caution">
    <text evidence="3">The sequence shown here is derived from an EMBL/GenBank/DDBJ whole genome shotgun (WGS) entry which is preliminary data.</text>
</comment>
<keyword evidence="4" id="KW-1185">Reference proteome</keyword>
<dbReference type="AlphaFoldDB" id="A0A8K1GIH2"/>
<evidence type="ECO:0000259" key="2">
    <source>
        <dbReference type="Pfam" id="PF15115"/>
    </source>
</evidence>
<protein>
    <recommendedName>
        <fullName evidence="2">Domain of unknown function with conserved HDNR motif domain-containing protein</fullName>
    </recommendedName>
</protein>
<proteinExistence type="predicted"/>
<evidence type="ECO:0000256" key="1">
    <source>
        <dbReference type="SAM" id="MobiDB-lite"/>
    </source>
</evidence>
<sequence length="186" mass="20760">MADNGGRKPSIQHGADWFVHEGEQGELESTTSASLRHVLDTAAALGTEYRQPLEYKARVEKAGNNHFPFSSHDNRHDICNAVEYFDLGMGVRKLDPERRKQHSHNFLEWASAPGEGGSENLLTIYQTSFVADPTPPRDEGGCARRFPKHHTQKQCTAQKECTAQKDCCRDKPAPGDDKALQPYKPS</sequence>
<name>A0A8K1GIH2_9PASS</name>
<feature type="region of interest" description="Disordered" evidence="1">
    <location>
        <begin position="132"/>
        <end position="186"/>
    </location>
</feature>
<organism evidence="3 4">
    <name type="scientific">Zosterops borbonicus</name>
    <dbReference type="NCBI Taxonomy" id="364589"/>
    <lineage>
        <taxon>Eukaryota</taxon>
        <taxon>Metazoa</taxon>
        <taxon>Chordata</taxon>
        <taxon>Craniata</taxon>
        <taxon>Vertebrata</taxon>
        <taxon>Euteleostomi</taxon>
        <taxon>Archelosauria</taxon>
        <taxon>Archosauria</taxon>
        <taxon>Dinosauria</taxon>
        <taxon>Saurischia</taxon>
        <taxon>Theropoda</taxon>
        <taxon>Coelurosauria</taxon>
        <taxon>Aves</taxon>
        <taxon>Neognathae</taxon>
        <taxon>Neoaves</taxon>
        <taxon>Telluraves</taxon>
        <taxon>Australaves</taxon>
        <taxon>Passeriformes</taxon>
        <taxon>Sylvioidea</taxon>
        <taxon>Zosteropidae</taxon>
        <taxon>Zosterops</taxon>
    </lineage>
</organism>
<accession>A0A8K1GIH2</accession>
<dbReference type="PANTHER" id="PTHR35440">
    <property type="entry name" value="TESTIS-EXPRESSED PROTEIN 36"/>
    <property type="match status" value="1"/>
</dbReference>
<feature type="domain" description="Domain of unknown function with conserved HDNR motif" evidence="2">
    <location>
        <begin position="9"/>
        <end position="157"/>
    </location>
</feature>
<dbReference type="PANTHER" id="PTHR35440:SF1">
    <property type="entry name" value="TESTIS-EXPRESSED PROTEIN 36"/>
    <property type="match status" value="1"/>
</dbReference>
<evidence type="ECO:0000313" key="3">
    <source>
        <dbReference type="EMBL" id="TRZ19077.1"/>
    </source>
</evidence>
<evidence type="ECO:0000313" key="4">
    <source>
        <dbReference type="Proteomes" id="UP000796761"/>
    </source>
</evidence>
<dbReference type="InterPro" id="IPR029369">
    <property type="entry name" value="HDNR"/>
</dbReference>
<dbReference type="Proteomes" id="UP000796761">
    <property type="component" value="Unassembled WGS sequence"/>
</dbReference>
<feature type="compositionally biased region" description="Basic and acidic residues" evidence="1">
    <location>
        <begin position="162"/>
        <end position="179"/>
    </location>
</feature>
<reference evidence="3" key="1">
    <citation type="submission" date="2019-04" db="EMBL/GenBank/DDBJ databases">
        <title>Genome assembly of Zosterops borbonicus 15179.</title>
        <authorList>
            <person name="Leroy T."/>
            <person name="Anselmetti Y."/>
            <person name="Tilak M.-K."/>
            <person name="Nabholz B."/>
        </authorList>
    </citation>
    <scope>NUCLEOTIDE SEQUENCE</scope>
    <source>
        <strain evidence="3">HGM_15179</strain>
        <tissue evidence="3">Muscle</tissue>
    </source>
</reference>
<gene>
    <name evidence="3" type="ORF">HGM15179_008025</name>
</gene>